<sequence length="513" mass="58995">MERGTKRQLEGSSHREPQSKRRQADLPDGAETGLLQSHDSSEHSTSREPKATASGLNQVRHTVLSISGQFGKPTRPGLCLLELPEELLLNAIGFVTDSKGLRSLCLASKYLGRIASLVLYRNVELDERSTQLLLRTLFTRPELSLEVRYLMFRGIQRIPRKPKMTSYEFRLLDGAVRGMHKELHTTYAKIMDGAWLTMLLIQLPRLQVFDLAINAYFQGSFIQNLFETACDPSSAYSHLFTALRKVIVRAPVVLQKKYHFQCFTRLPHLETLVSVGFHSNSFLIETSETPSPPLTIKNVALHYEKARFTDLNWFHCFKSLESITIHNWAGFLGRDFGVIGAALQNQGNALKKICLAYFSHHFDAADWRPIYPLGSLKHFEKLTSLMTSEYILLGQNNYPPLNLVDILPRSLEDIHITQWIGPHREQIQDLYNSCPQRFPNLREVHIWDCHRPFKKGTREAFEKYLKHLGHHYSHPPQNPAKELESRIQSNWHREIQPVSCFVIEKPLFQEPNP</sequence>
<keyword evidence="3" id="KW-1185">Reference proteome</keyword>
<dbReference type="OrthoDB" id="5130616at2759"/>
<evidence type="ECO:0000256" key="1">
    <source>
        <dbReference type="SAM" id="MobiDB-lite"/>
    </source>
</evidence>
<protein>
    <submittedName>
        <fullName evidence="2">Uncharacterized protein</fullName>
    </submittedName>
</protein>
<evidence type="ECO:0000313" key="3">
    <source>
        <dbReference type="Proteomes" id="UP000250140"/>
    </source>
</evidence>
<accession>A0A8E2FDA2</accession>
<proteinExistence type="predicted"/>
<feature type="compositionally biased region" description="Basic and acidic residues" evidence="1">
    <location>
        <begin position="1"/>
        <end position="25"/>
    </location>
</feature>
<reference evidence="2 3" key="1">
    <citation type="journal article" date="2016" name="Nat. Commun.">
        <title>Ectomycorrhizal ecology is imprinted in the genome of the dominant symbiotic fungus Cenococcum geophilum.</title>
        <authorList>
            <consortium name="DOE Joint Genome Institute"/>
            <person name="Peter M."/>
            <person name="Kohler A."/>
            <person name="Ohm R.A."/>
            <person name="Kuo A."/>
            <person name="Krutzmann J."/>
            <person name="Morin E."/>
            <person name="Arend M."/>
            <person name="Barry K.W."/>
            <person name="Binder M."/>
            <person name="Choi C."/>
            <person name="Clum A."/>
            <person name="Copeland A."/>
            <person name="Grisel N."/>
            <person name="Haridas S."/>
            <person name="Kipfer T."/>
            <person name="LaButti K."/>
            <person name="Lindquist E."/>
            <person name="Lipzen A."/>
            <person name="Maire R."/>
            <person name="Meier B."/>
            <person name="Mihaltcheva S."/>
            <person name="Molinier V."/>
            <person name="Murat C."/>
            <person name="Poggeler S."/>
            <person name="Quandt C.A."/>
            <person name="Sperisen C."/>
            <person name="Tritt A."/>
            <person name="Tisserant E."/>
            <person name="Crous P.W."/>
            <person name="Henrissat B."/>
            <person name="Nehls U."/>
            <person name="Egli S."/>
            <person name="Spatafora J.W."/>
            <person name="Grigoriev I.V."/>
            <person name="Martin F.M."/>
        </authorList>
    </citation>
    <scope>NUCLEOTIDE SEQUENCE [LARGE SCALE GENOMIC DNA]</scope>
    <source>
        <strain evidence="2 3">CBS 207.34</strain>
    </source>
</reference>
<feature type="compositionally biased region" description="Basic and acidic residues" evidence="1">
    <location>
        <begin position="39"/>
        <end position="50"/>
    </location>
</feature>
<gene>
    <name evidence="2" type="ORF">AOQ84DRAFT_435250</name>
</gene>
<dbReference type="EMBL" id="KV748493">
    <property type="protein sequence ID" value="OCL15055.1"/>
    <property type="molecule type" value="Genomic_DNA"/>
</dbReference>
<dbReference type="SUPFAM" id="SSF52047">
    <property type="entry name" value="RNI-like"/>
    <property type="match status" value="1"/>
</dbReference>
<dbReference type="AlphaFoldDB" id="A0A8E2FDA2"/>
<dbReference type="Proteomes" id="UP000250140">
    <property type="component" value="Unassembled WGS sequence"/>
</dbReference>
<evidence type="ECO:0000313" key="2">
    <source>
        <dbReference type="EMBL" id="OCL15055.1"/>
    </source>
</evidence>
<feature type="region of interest" description="Disordered" evidence="1">
    <location>
        <begin position="1"/>
        <end position="55"/>
    </location>
</feature>
<name>A0A8E2FDA2_9PEZI</name>
<organism evidence="2 3">
    <name type="scientific">Glonium stellatum</name>
    <dbReference type="NCBI Taxonomy" id="574774"/>
    <lineage>
        <taxon>Eukaryota</taxon>
        <taxon>Fungi</taxon>
        <taxon>Dikarya</taxon>
        <taxon>Ascomycota</taxon>
        <taxon>Pezizomycotina</taxon>
        <taxon>Dothideomycetes</taxon>
        <taxon>Pleosporomycetidae</taxon>
        <taxon>Gloniales</taxon>
        <taxon>Gloniaceae</taxon>
        <taxon>Glonium</taxon>
    </lineage>
</organism>